<dbReference type="PANTHER" id="PTHR11461">
    <property type="entry name" value="SERINE PROTEASE INHIBITOR, SERPIN"/>
    <property type="match status" value="1"/>
</dbReference>
<dbReference type="KEGG" id="dcr:108204598"/>
<dbReference type="Pfam" id="PF00079">
    <property type="entry name" value="Serpin"/>
    <property type="match status" value="1"/>
</dbReference>
<dbReference type="InterPro" id="IPR000215">
    <property type="entry name" value="Serpin_fam"/>
</dbReference>
<evidence type="ECO:0000313" key="4">
    <source>
        <dbReference type="Proteomes" id="UP000077755"/>
    </source>
</evidence>
<dbReference type="SMART" id="SM00093">
    <property type="entry name" value="SERPIN"/>
    <property type="match status" value="1"/>
</dbReference>
<dbReference type="OrthoDB" id="671595at2759"/>
<dbReference type="InterPro" id="IPR023795">
    <property type="entry name" value="Serpin_CS"/>
</dbReference>
<evidence type="ECO:0000313" key="3">
    <source>
        <dbReference type="EMBL" id="WOG85865.1"/>
    </source>
</evidence>
<comment type="similarity">
    <text evidence="1 2">Belongs to the serpin family.</text>
</comment>
<proteinExistence type="inferred from homology"/>
<dbReference type="Proteomes" id="UP000077755">
    <property type="component" value="Chromosome 1"/>
</dbReference>
<dbReference type="PROSITE" id="PS00284">
    <property type="entry name" value="SERPIN"/>
    <property type="match status" value="1"/>
</dbReference>
<accession>A0A166JBT6</accession>
<dbReference type="InterPro" id="IPR036186">
    <property type="entry name" value="Serpin_sf"/>
</dbReference>
<dbReference type="InterPro" id="IPR023796">
    <property type="entry name" value="Serpin_dom"/>
</dbReference>
<evidence type="ECO:0000256" key="1">
    <source>
        <dbReference type="ARBA" id="ARBA00009500"/>
    </source>
</evidence>
<dbReference type="Gene3D" id="2.30.39.10">
    <property type="entry name" value="Alpha-1-antitrypsin, domain 1"/>
    <property type="match status" value="1"/>
</dbReference>
<dbReference type="PANTHER" id="PTHR11461:SF315">
    <property type="entry name" value="SERPIN-Z3-LIKE"/>
    <property type="match status" value="1"/>
</dbReference>
<evidence type="ECO:0000256" key="2">
    <source>
        <dbReference type="RuleBase" id="RU000411"/>
    </source>
</evidence>
<dbReference type="OMA" id="MEIMPMS"/>
<dbReference type="GO" id="GO:0004867">
    <property type="term" value="F:serine-type endopeptidase inhibitor activity"/>
    <property type="evidence" value="ECO:0007669"/>
    <property type="project" value="InterPro"/>
</dbReference>
<keyword evidence="4" id="KW-1185">Reference proteome</keyword>
<dbReference type="Gene3D" id="3.30.497.10">
    <property type="entry name" value="Antithrombin, subunit I, domain 2"/>
    <property type="match status" value="1"/>
</dbReference>
<dbReference type="GO" id="GO:0005615">
    <property type="term" value="C:extracellular space"/>
    <property type="evidence" value="ECO:0007669"/>
    <property type="project" value="InterPro"/>
</dbReference>
<dbReference type="SUPFAM" id="SSF56574">
    <property type="entry name" value="Serpins"/>
    <property type="match status" value="1"/>
</dbReference>
<name>A0A166JBT6_DAUCS</name>
<reference evidence="3" key="2">
    <citation type="submission" date="2022-03" db="EMBL/GenBank/DDBJ databases">
        <title>Draft title - Genomic analysis of global carrot germplasm unveils the trajectory of domestication and the origin of high carotenoid orange carrot.</title>
        <authorList>
            <person name="Iorizzo M."/>
            <person name="Ellison S."/>
            <person name="Senalik D."/>
            <person name="Macko-Podgorni A."/>
            <person name="Grzebelus D."/>
            <person name="Bostan H."/>
            <person name="Rolling W."/>
            <person name="Curaba J."/>
            <person name="Simon P."/>
        </authorList>
    </citation>
    <scope>NUCLEOTIDE SEQUENCE</scope>
    <source>
        <tissue evidence="3">Leaf</tissue>
    </source>
</reference>
<dbReference type="Gramene" id="KZN12000">
    <property type="protein sequence ID" value="KZN12000"/>
    <property type="gene ID" value="DCAR_004656"/>
</dbReference>
<protein>
    <submittedName>
        <fullName evidence="3">Uncharacterized protein</fullName>
    </submittedName>
</protein>
<sequence>MAQNNSFGLDQGSRKNQVDVSLTLAKHLLLNYGKDSNLVFSPLSMQIALSLLAAGSSGETRNQLLSFLKAESVDELNTVYALLVDVVFADGSSSDGPKVSLVNGVWLNESLSFKPSFQDVATTMYKAASHRVDFQNKAEEVKNLVNSWVEKETRGLIKNILNSVETSTELILVNALYFKGDWLSPFDGDDTRNYDFYLLNSSSIQVPFMTSYEDQYISVFDGFKVLGLPYEQDWNQSREKRLSFSMYIFLPDAKDGLPALVERAGSEPGFLDRYVPSRRVDVGKFRIPKFKFEYNIEASEALQSLGLVSLFGPSGGLGEMVSNSSPLFVSKIVHKSFIEVDEYGTEAAAATEVECMMGSSCVFEEKVLTDFVADHPFLFVIRENATGMVVFIGHVLNPSDQS</sequence>
<dbReference type="EMBL" id="CP093343">
    <property type="protein sequence ID" value="WOG85865.1"/>
    <property type="molecule type" value="Genomic_DNA"/>
</dbReference>
<dbReference type="CDD" id="cd02043">
    <property type="entry name" value="serpinP_plants"/>
    <property type="match status" value="1"/>
</dbReference>
<gene>
    <name evidence="3" type="ORF">DCAR_0105058</name>
</gene>
<organism evidence="3 4">
    <name type="scientific">Daucus carota subsp. sativus</name>
    <name type="common">Carrot</name>
    <dbReference type="NCBI Taxonomy" id="79200"/>
    <lineage>
        <taxon>Eukaryota</taxon>
        <taxon>Viridiplantae</taxon>
        <taxon>Streptophyta</taxon>
        <taxon>Embryophyta</taxon>
        <taxon>Tracheophyta</taxon>
        <taxon>Spermatophyta</taxon>
        <taxon>Magnoliopsida</taxon>
        <taxon>eudicotyledons</taxon>
        <taxon>Gunneridae</taxon>
        <taxon>Pentapetalae</taxon>
        <taxon>asterids</taxon>
        <taxon>campanulids</taxon>
        <taxon>Apiales</taxon>
        <taxon>Apiaceae</taxon>
        <taxon>Apioideae</taxon>
        <taxon>Scandiceae</taxon>
        <taxon>Daucinae</taxon>
        <taxon>Daucus</taxon>
        <taxon>Daucus sect. Daucus</taxon>
    </lineage>
</organism>
<dbReference type="InterPro" id="IPR042178">
    <property type="entry name" value="Serpin_sf_1"/>
</dbReference>
<dbReference type="AlphaFoldDB" id="A0A166JBT6"/>
<reference evidence="3" key="1">
    <citation type="journal article" date="2016" name="Nat. Genet.">
        <title>A high-quality carrot genome assembly provides new insights into carotenoid accumulation and asterid genome evolution.</title>
        <authorList>
            <person name="Iorizzo M."/>
            <person name="Ellison S."/>
            <person name="Senalik D."/>
            <person name="Zeng P."/>
            <person name="Satapoomin P."/>
            <person name="Huang J."/>
            <person name="Bowman M."/>
            <person name="Iovene M."/>
            <person name="Sanseverino W."/>
            <person name="Cavagnaro P."/>
            <person name="Yildiz M."/>
            <person name="Macko-Podgorni A."/>
            <person name="Moranska E."/>
            <person name="Grzebelus E."/>
            <person name="Grzebelus D."/>
            <person name="Ashrafi H."/>
            <person name="Zheng Z."/>
            <person name="Cheng S."/>
            <person name="Spooner D."/>
            <person name="Van Deynze A."/>
            <person name="Simon P."/>
        </authorList>
    </citation>
    <scope>NUCLEOTIDE SEQUENCE</scope>
    <source>
        <tissue evidence="3">Leaf</tissue>
    </source>
</reference>
<dbReference type="InterPro" id="IPR042185">
    <property type="entry name" value="Serpin_sf_2"/>
</dbReference>